<dbReference type="Gene3D" id="3.40.190.10">
    <property type="entry name" value="Periplasmic binding protein-like II"/>
    <property type="match status" value="2"/>
</dbReference>
<dbReference type="PANTHER" id="PTHR38431">
    <property type="entry name" value="BLL2305 PROTEIN"/>
    <property type="match status" value="1"/>
</dbReference>
<gene>
    <name evidence="2" type="ORF">TSACC_21287</name>
</gene>
<evidence type="ECO:0000259" key="1">
    <source>
        <dbReference type="PROSITE" id="PS50943"/>
    </source>
</evidence>
<proteinExistence type="predicted"/>
<dbReference type="SUPFAM" id="SSF53850">
    <property type="entry name" value="Periplasmic binding protein-like II"/>
    <property type="match status" value="1"/>
</dbReference>
<dbReference type="InterPro" id="IPR001387">
    <property type="entry name" value="Cro/C1-type_HTH"/>
</dbReference>
<dbReference type="InParanoid" id="A0A146G534"/>
<dbReference type="SUPFAM" id="SSF47413">
    <property type="entry name" value="lambda repressor-like DNA-binding domains"/>
    <property type="match status" value="1"/>
</dbReference>
<dbReference type="InterPro" id="IPR010982">
    <property type="entry name" value="Lambda_DNA-bd_dom_sf"/>
</dbReference>
<dbReference type="PROSITE" id="PS50943">
    <property type="entry name" value="HTH_CROC1"/>
    <property type="match status" value="1"/>
</dbReference>
<dbReference type="PANTHER" id="PTHR38431:SF1">
    <property type="entry name" value="BLL2305 PROTEIN"/>
    <property type="match status" value="1"/>
</dbReference>
<organism evidence="2 3">
    <name type="scientific">Terrimicrobium sacchariphilum</name>
    <dbReference type="NCBI Taxonomy" id="690879"/>
    <lineage>
        <taxon>Bacteria</taxon>
        <taxon>Pseudomonadati</taxon>
        <taxon>Verrucomicrobiota</taxon>
        <taxon>Terrimicrobiia</taxon>
        <taxon>Terrimicrobiales</taxon>
        <taxon>Terrimicrobiaceae</taxon>
        <taxon>Terrimicrobium</taxon>
    </lineage>
</organism>
<protein>
    <submittedName>
        <fullName evidence="2">Molybdate-binding protein</fullName>
    </submittedName>
</protein>
<evidence type="ECO:0000313" key="3">
    <source>
        <dbReference type="Proteomes" id="UP000076023"/>
    </source>
</evidence>
<dbReference type="Pfam" id="PF12727">
    <property type="entry name" value="PBP_like"/>
    <property type="match status" value="1"/>
</dbReference>
<dbReference type="Gene3D" id="1.10.260.40">
    <property type="entry name" value="lambda repressor-like DNA-binding domains"/>
    <property type="match status" value="1"/>
</dbReference>
<dbReference type="CDD" id="cd00093">
    <property type="entry name" value="HTH_XRE"/>
    <property type="match status" value="1"/>
</dbReference>
<dbReference type="EMBL" id="BDCO01000002">
    <property type="protein sequence ID" value="GAT32885.1"/>
    <property type="molecule type" value="Genomic_DNA"/>
</dbReference>
<reference evidence="3" key="1">
    <citation type="journal article" date="2017" name="Genome Announc.">
        <title>Draft Genome Sequence of Terrimicrobium sacchariphilum NM-5T, a Facultative Anaerobic Soil Bacterium of the Class Spartobacteria.</title>
        <authorList>
            <person name="Qiu Y.L."/>
            <person name="Tourlousse D.M."/>
            <person name="Matsuura N."/>
            <person name="Ohashi A."/>
            <person name="Sekiguchi Y."/>
        </authorList>
    </citation>
    <scope>NUCLEOTIDE SEQUENCE [LARGE SCALE GENOMIC DNA]</scope>
    <source>
        <strain evidence="3">NM-5</strain>
    </source>
</reference>
<dbReference type="SMART" id="SM00530">
    <property type="entry name" value="HTH_XRE"/>
    <property type="match status" value="1"/>
</dbReference>
<keyword evidence="3" id="KW-1185">Reference proteome</keyword>
<comment type="caution">
    <text evidence="2">The sequence shown here is derived from an EMBL/GenBank/DDBJ whole genome shotgun (WGS) entry which is preliminary data.</text>
</comment>
<name>A0A146G534_TERSA</name>
<dbReference type="RefSeq" id="WP_084400274.1">
    <property type="nucleotide sequence ID" value="NZ_BDCO01000002.1"/>
</dbReference>
<accession>A0A146G534</accession>
<dbReference type="InterPro" id="IPR024370">
    <property type="entry name" value="PBP_domain"/>
</dbReference>
<dbReference type="AlphaFoldDB" id="A0A146G534"/>
<dbReference type="Pfam" id="PF01381">
    <property type="entry name" value="HTH_3"/>
    <property type="match status" value="1"/>
</dbReference>
<dbReference type="OrthoDB" id="9805928at2"/>
<sequence>MLDAVDGIREHFLMLDGLDGAGERIVQLRARRNLTQAGLARAAGITRQSLNQIERNQVIPRVDTALRLARALECPIESLFGPREEPAVLPVHLVGNTPQEGMRLDLAQLDGRWIAGESDLLAKMGAGLAMADAVFRHTPTGPSAETSLDLSDLAENLFVAGCDPALALLCESASRHSIKGRCVWIPCGSAVALRRLAEGEVHLAGIHFGEDDEANLEGVKRLGLLKSCLVMRFTRWEQGWMVGRDFSFQGFADLPGGRIRLANREKGSGCRNQLEEMMQLSGVVANEIAGYDSVTVSHSDCARRIAAGLADVGLGCESIARVYGLRFIPLSQVAFDLVIRRDQLGKPLLEALIDHLAIGKFVRSISQIPGYETGETGRVLTP</sequence>
<dbReference type="Proteomes" id="UP000076023">
    <property type="component" value="Unassembled WGS sequence"/>
</dbReference>
<dbReference type="GO" id="GO:0003677">
    <property type="term" value="F:DNA binding"/>
    <property type="evidence" value="ECO:0007669"/>
    <property type="project" value="InterPro"/>
</dbReference>
<dbReference type="STRING" id="690879.TSACC_21287"/>
<evidence type="ECO:0000313" key="2">
    <source>
        <dbReference type="EMBL" id="GAT32885.1"/>
    </source>
</evidence>
<feature type="domain" description="HTH cro/C1-type" evidence="1">
    <location>
        <begin position="25"/>
        <end position="79"/>
    </location>
</feature>